<dbReference type="AlphaFoldDB" id="A0A9Q9DQI3"/>
<keyword evidence="2" id="KW-1185">Reference proteome</keyword>
<organism evidence="1 2">
    <name type="scientific">Curvularia clavata</name>
    <dbReference type="NCBI Taxonomy" id="95742"/>
    <lineage>
        <taxon>Eukaryota</taxon>
        <taxon>Fungi</taxon>
        <taxon>Dikarya</taxon>
        <taxon>Ascomycota</taxon>
        <taxon>Pezizomycotina</taxon>
        <taxon>Dothideomycetes</taxon>
        <taxon>Pleosporomycetidae</taxon>
        <taxon>Pleosporales</taxon>
        <taxon>Pleosporineae</taxon>
        <taxon>Pleosporaceae</taxon>
        <taxon>Curvularia</taxon>
    </lineage>
</organism>
<name>A0A9Q9DQI3_CURCL</name>
<evidence type="ECO:0000313" key="2">
    <source>
        <dbReference type="Proteomes" id="UP001056012"/>
    </source>
</evidence>
<sequence length="133" mass="15385">MHSTTNNMAFKIKLSKLDVETFLYYARIDQMFTYVGVAKDTYWSYASNELPQHRQKSLTEAMEFCKHPFRGRYALLQAIVTSKEMPNKESYKGVLKEKLEAIKTAMVSRPGRITTHSEHWYNCVNGYSSAIGE</sequence>
<dbReference type="Proteomes" id="UP001056012">
    <property type="component" value="Chromosome 1"/>
</dbReference>
<accession>A0A9Q9DQI3</accession>
<dbReference type="OrthoDB" id="2423195at2759"/>
<dbReference type="EMBL" id="CP089274">
    <property type="protein sequence ID" value="USP74346.1"/>
    <property type="molecule type" value="Genomic_DNA"/>
</dbReference>
<evidence type="ECO:0000313" key="1">
    <source>
        <dbReference type="EMBL" id="USP74346.1"/>
    </source>
</evidence>
<proteinExistence type="predicted"/>
<dbReference type="VEuPathDB" id="FungiDB:yc1106_01620"/>
<protein>
    <submittedName>
        <fullName evidence="1">Uncharacterized protein</fullName>
    </submittedName>
</protein>
<reference evidence="1" key="1">
    <citation type="submission" date="2021-12" db="EMBL/GenBank/DDBJ databases">
        <title>Curvularia clavata genome.</title>
        <authorList>
            <person name="Cao Y."/>
        </authorList>
    </citation>
    <scope>NUCLEOTIDE SEQUENCE</scope>
    <source>
        <strain evidence="1">Yc1106</strain>
    </source>
</reference>
<gene>
    <name evidence="1" type="ORF">yc1106_01620</name>
</gene>